<dbReference type="InterPro" id="IPR038277">
    <property type="entry name" value="UreF_sf"/>
</dbReference>
<dbReference type="RefSeq" id="WP_081503387.1">
    <property type="nucleotide sequence ID" value="NZ_FWWY01000001.1"/>
</dbReference>
<dbReference type="EMBL" id="FWWY01000001">
    <property type="protein sequence ID" value="SMC04967.1"/>
    <property type="molecule type" value="Genomic_DNA"/>
</dbReference>
<sequence>MSSDSIKVGEMLQFLDGLFPSGAFTHSFGLETLVQEQWITDVQSSGYWLKAIIQDSWATSDGLAALLVFQAVEQGSFLDRVARIDGYLTASRTAYESQKASLTIGRRILATAVELLDEPDLSLYQQYTLSRPSLGNQTVIIALIGMLRHWGCDATLQGITYFTLSGFVQALLRLVPLGQREAQKLLFELKPWTMNVLKNVLKQIDFLTVEDLGSSMPVYDIAVMRHKDLYSRLFRS</sequence>
<dbReference type="OrthoDB" id="9798772at2"/>
<dbReference type="InterPro" id="IPR002639">
    <property type="entry name" value="UreF"/>
</dbReference>
<dbReference type="PIRSF" id="PIRSF009467">
    <property type="entry name" value="Ureas_acces_UreF"/>
    <property type="match status" value="1"/>
</dbReference>
<comment type="subcellular location">
    <subcellularLocation>
        <location evidence="3">Cytoplasm</location>
    </subcellularLocation>
</comment>
<dbReference type="AlphaFoldDB" id="A0A1W1WFA4"/>
<dbReference type="Gene3D" id="1.10.4190.10">
    <property type="entry name" value="Urease accessory protein UreF"/>
    <property type="match status" value="1"/>
</dbReference>
<comment type="subunit">
    <text evidence="3">UreD, UreF and UreG form a complex that acts as a GTP-hydrolysis-dependent molecular chaperone, activating the urease apoprotein by helping to assemble the nickel containing metallocenter of UreC. The UreE protein probably delivers the nickel.</text>
</comment>
<keyword evidence="5" id="KW-1185">Reference proteome</keyword>
<comment type="function">
    <text evidence="3">Required for maturation of urease via the functional incorporation of the urease nickel metallocenter.</text>
</comment>
<dbReference type="Proteomes" id="UP000192660">
    <property type="component" value="Unassembled WGS sequence"/>
</dbReference>
<evidence type="ECO:0000313" key="5">
    <source>
        <dbReference type="Proteomes" id="UP000192660"/>
    </source>
</evidence>
<evidence type="ECO:0000313" key="4">
    <source>
        <dbReference type="EMBL" id="SMC04967.1"/>
    </source>
</evidence>
<dbReference type="GO" id="GO:0016151">
    <property type="term" value="F:nickel cation binding"/>
    <property type="evidence" value="ECO:0007669"/>
    <property type="project" value="UniProtKB-UniRule"/>
</dbReference>
<organism evidence="4 5">
    <name type="scientific">Sulfobacillus thermosulfidooxidans (strain DSM 9293 / VKM B-1269 / AT-1)</name>
    <dbReference type="NCBI Taxonomy" id="929705"/>
    <lineage>
        <taxon>Bacteria</taxon>
        <taxon>Bacillati</taxon>
        <taxon>Bacillota</taxon>
        <taxon>Clostridia</taxon>
        <taxon>Eubacteriales</taxon>
        <taxon>Clostridiales Family XVII. Incertae Sedis</taxon>
        <taxon>Sulfobacillus</taxon>
    </lineage>
</organism>
<dbReference type="Pfam" id="PF01730">
    <property type="entry name" value="UreF"/>
    <property type="match status" value="1"/>
</dbReference>
<reference evidence="5" key="1">
    <citation type="submission" date="2017-04" db="EMBL/GenBank/DDBJ databases">
        <authorList>
            <person name="Varghese N."/>
            <person name="Submissions S."/>
        </authorList>
    </citation>
    <scope>NUCLEOTIDE SEQUENCE [LARGE SCALE GENOMIC DNA]</scope>
    <source>
        <strain evidence="5">DSM 9293</strain>
    </source>
</reference>
<dbReference type="HAMAP" id="MF_01385">
    <property type="entry name" value="UreF"/>
    <property type="match status" value="1"/>
</dbReference>
<accession>A0A1W1WFA4</accession>
<keyword evidence="3" id="KW-0963">Cytoplasm</keyword>
<protein>
    <recommendedName>
        <fullName evidence="3">Urease accessory protein UreF</fullName>
    </recommendedName>
</protein>
<evidence type="ECO:0000256" key="1">
    <source>
        <dbReference type="ARBA" id="ARBA00022988"/>
    </source>
</evidence>
<gene>
    <name evidence="3" type="primary">ureF</name>
    <name evidence="4" type="ORF">SAMN00768000_1943</name>
</gene>
<proteinExistence type="inferred from homology"/>
<name>A0A1W1WFA4_SULTA</name>
<dbReference type="GO" id="GO:0005737">
    <property type="term" value="C:cytoplasm"/>
    <property type="evidence" value="ECO:0007669"/>
    <property type="project" value="UniProtKB-SubCell"/>
</dbReference>
<dbReference type="STRING" id="28034.BFX07_02340"/>
<keyword evidence="1 3" id="KW-0996">Nickel insertion</keyword>
<keyword evidence="2 3" id="KW-0143">Chaperone</keyword>
<comment type="similarity">
    <text evidence="3">Belongs to the UreF family.</text>
</comment>
<dbReference type="PANTHER" id="PTHR33620">
    <property type="entry name" value="UREASE ACCESSORY PROTEIN F"/>
    <property type="match status" value="1"/>
</dbReference>
<dbReference type="PANTHER" id="PTHR33620:SF1">
    <property type="entry name" value="UREASE ACCESSORY PROTEIN F"/>
    <property type="match status" value="1"/>
</dbReference>
<evidence type="ECO:0000256" key="2">
    <source>
        <dbReference type="ARBA" id="ARBA00023186"/>
    </source>
</evidence>
<evidence type="ECO:0000256" key="3">
    <source>
        <dbReference type="HAMAP-Rule" id="MF_01385"/>
    </source>
</evidence>